<evidence type="ECO:0000313" key="1">
    <source>
        <dbReference type="EMBL" id="VAX26572.1"/>
    </source>
</evidence>
<accession>A0A3B1CEC3</accession>
<dbReference type="Gene3D" id="3.40.1390.20">
    <property type="entry name" value="HprK N-terminal domain-like"/>
    <property type="match status" value="1"/>
</dbReference>
<dbReference type="AlphaFoldDB" id="A0A3B1CEC3"/>
<proteinExistence type="predicted"/>
<dbReference type="InterPro" id="IPR028979">
    <property type="entry name" value="Ser_kin/Pase_Hpr-like_N_sf"/>
</dbReference>
<protein>
    <recommendedName>
        <fullName evidence="2">DRTGG domain-containing protein</fullName>
    </recommendedName>
</protein>
<evidence type="ECO:0008006" key="2">
    <source>
        <dbReference type="Google" id="ProtNLM"/>
    </source>
</evidence>
<dbReference type="SUPFAM" id="SSF75138">
    <property type="entry name" value="HprK N-terminal domain-like"/>
    <property type="match status" value="1"/>
</dbReference>
<sequence length="116" mass="12307">MKLKEIAEILSLKPLTPAGGLEREVSGAYVGDLLSDVMANAEAGNIWITLQTHVNIVAVAVFKNLSAIVIVNGRMPDADTMDKAASEDIPILLTGKSAFETAGKLYQILNAQNLQG</sequence>
<organism evidence="1">
    <name type="scientific">hydrothermal vent metagenome</name>
    <dbReference type="NCBI Taxonomy" id="652676"/>
    <lineage>
        <taxon>unclassified sequences</taxon>
        <taxon>metagenomes</taxon>
        <taxon>ecological metagenomes</taxon>
    </lineage>
</organism>
<gene>
    <name evidence="1" type="ORF">MNBD_NITROSPIRAE02-1304</name>
</gene>
<dbReference type="EMBL" id="UOGH01000004">
    <property type="protein sequence ID" value="VAX26572.1"/>
    <property type="molecule type" value="Genomic_DNA"/>
</dbReference>
<name>A0A3B1CEC3_9ZZZZ</name>
<reference evidence="1" key="1">
    <citation type="submission" date="2018-06" db="EMBL/GenBank/DDBJ databases">
        <authorList>
            <person name="Zhirakovskaya E."/>
        </authorList>
    </citation>
    <scope>NUCLEOTIDE SEQUENCE</scope>
</reference>